<organism evidence="4 5">
    <name type="scientific">Caenorhabditis bovis</name>
    <dbReference type="NCBI Taxonomy" id="2654633"/>
    <lineage>
        <taxon>Eukaryota</taxon>
        <taxon>Metazoa</taxon>
        <taxon>Ecdysozoa</taxon>
        <taxon>Nematoda</taxon>
        <taxon>Chromadorea</taxon>
        <taxon>Rhabditida</taxon>
        <taxon>Rhabditina</taxon>
        <taxon>Rhabditomorpha</taxon>
        <taxon>Rhabditoidea</taxon>
        <taxon>Rhabditidae</taxon>
        <taxon>Peloderinae</taxon>
        <taxon>Caenorhabditis</taxon>
    </lineage>
</organism>
<dbReference type="CDD" id="cd03273">
    <property type="entry name" value="ABC_SMC2_euk"/>
    <property type="match status" value="1"/>
</dbReference>
<dbReference type="SUPFAM" id="SSF52540">
    <property type="entry name" value="P-loop containing nucleoside triphosphate hydrolases"/>
    <property type="match status" value="1"/>
</dbReference>
<evidence type="ECO:0000313" key="4">
    <source>
        <dbReference type="EMBL" id="CAB3404644.1"/>
    </source>
</evidence>
<dbReference type="Proteomes" id="UP000494206">
    <property type="component" value="Unassembled WGS sequence"/>
</dbReference>
<evidence type="ECO:0000259" key="3">
    <source>
        <dbReference type="Pfam" id="PF02463"/>
    </source>
</evidence>
<keyword evidence="2" id="KW-0175">Coiled coil</keyword>
<dbReference type="GO" id="GO:0005524">
    <property type="term" value="F:ATP binding"/>
    <property type="evidence" value="ECO:0007669"/>
    <property type="project" value="InterPro"/>
</dbReference>
<proteinExistence type="predicted"/>
<feature type="coiled-coil region" evidence="2">
    <location>
        <begin position="404"/>
        <end position="452"/>
    </location>
</feature>
<keyword evidence="1" id="KW-0131">Cell cycle</keyword>
<dbReference type="InterPro" id="IPR027120">
    <property type="entry name" value="Smc2_ABC"/>
</dbReference>
<reference evidence="4 5" key="1">
    <citation type="submission" date="2020-04" db="EMBL/GenBank/DDBJ databases">
        <authorList>
            <person name="Laetsch R D."/>
            <person name="Stevens L."/>
            <person name="Kumar S."/>
            <person name="Blaxter L. M."/>
        </authorList>
    </citation>
    <scope>NUCLEOTIDE SEQUENCE [LARGE SCALE GENOMIC DNA]</scope>
</reference>
<dbReference type="Pfam" id="PF02463">
    <property type="entry name" value="SMC_N"/>
    <property type="match status" value="1"/>
</dbReference>
<gene>
    <name evidence="4" type="ORF">CBOVIS_LOCUS6945</name>
</gene>
<sequence>MYIKSIELEGFKSYANKQLITGFHPQFNAITGYNGSGKSNILDAICFLLGLTKLENIRAKNMTDLIFKQGQASVNRAVVTIVFDNRDKDKSPYNLSDHDEIVIRRQITLNVGKGPASTYILNGQATTSNKIHDIFRGVGLNVNNPHFLIMQGRITKVLNMKPDEILGMIEEAAGTKMYDQKKRDVHKLIASRDLKIGEADRIVMEILIPRMEKMKEDAKILVEVKKFEKIKMHYERKLDAFIYYQNIMNAEDNNDAANKTREKIQSARDRIQAIDNEIAENEQLLLDIEKNKNETDSNNEIEKELKARTEERVNMEGEKDEVAEAIKQIQEDRKRKEASIEKDEKLLEKKKMELNKILSDHDAVDKQQSKDAEDAKRYRLEIEALTRGMMTNEQGEQVSIEQKIQESRTETAEIEASMKTAQNRQERLKPRVQELTKQIEKHKKQHTSEMAEIRAREAEVDRFTTEMQKLDFNEVADANMKERAKTLRNDIDEIQAGMARLLRTVGKGRYEFVYRDPPLPGFRRERDVLGTVATLFSVKPDAKAYTYAVEIACGNFQKIVWNLSANGVLWLLA</sequence>
<dbReference type="InterPro" id="IPR003395">
    <property type="entry name" value="RecF/RecN/SMC_N"/>
</dbReference>
<dbReference type="Gene3D" id="3.40.50.300">
    <property type="entry name" value="P-loop containing nucleotide triphosphate hydrolases"/>
    <property type="match status" value="1"/>
</dbReference>
<dbReference type="EMBL" id="CADEPM010000004">
    <property type="protein sequence ID" value="CAB3404644.1"/>
    <property type="molecule type" value="Genomic_DNA"/>
</dbReference>
<comment type="caution">
    <text evidence="4">The sequence shown here is derived from an EMBL/GenBank/DDBJ whole genome shotgun (WGS) entry which is preliminary data.</text>
</comment>
<feature type="domain" description="RecF/RecN/SMC N-terminal" evidence="3">
    <location>
        <begin position="2"/>
        <end position="143"/>
    </location>
</feature>
<evidence type="ECO:0000256" key="1">
    <source>
        <dbReference type="ARBA" id="ARBA00023306"/>
    </source>
</evidence>
<protein>
    <recommendedName>
        <fullName evidence="3">RecF/RecN/SMC N-terminal domain-containing protein</fullName>
    </recommendedName>
</protein>
<keyword evidence="5" id="KW-1185">Reference proteome</keyword>
<evidence type="ECO:0000256" key="2">
    <source>
        <dbReference type="SAM" id="Coils"/>
    </source>
</evidence>
<feature type="coiled-coil region" evidence="2">
    <location>
        <begin position="247"/>
        <end position="355"/>
    </location>
</feature>
<dbReference type="InterPro" id="IPR027417">
    <property type="entry name" value="P-loop_NTPase"/>
</dbReference>
<dbReference type="AlphaFoldDB" id="A0A8S1ERM4"/>
<dbReference type="OrthoDB" id="10255539at2759"/>
<accession>A0A8S1ERM4</accession>
<name>A0A8S1ERM4_9PELO</name>
<dbReference type="PANTHER" id="PTHR43977">
    <property type="entry name" value="STRUCTURAL MAINTENANCE OF CHROMOSOMES PROTEIN 3"/>
    <property type="match status" value="1"/>
</dbReference>
<evidence type="ECO:0000313" key="5">
    <source>
        <dbReference type="Proteomes" id="UP000494206"/>
    </source>
</evidence>
<dbReference type="GO" id="GO:0016887">
    <property type="term" value="F:ATP hydrolysis activity"/>
    <property type="evidence" value="ECO:0007669"/>
    <property type="project" value="InterPro"/>
</dbReference>